<dbReference type="InterPro" id="IPR003439">
    <property type="entry name" value="ABC_transporter-like_ATP-bd"/>
</dbReference>
<evidence type="ECO:0000256" key="1">
    <source>
        <dbReference type="ARBA" id="ARBA00022737"/>
    </source>
</evidence>
<gene>
    <name evidence="6" type="ORF">MNR06_13100</name>
</gene>
<evidence type="ECO:0000313" key="6">
    <source>
        <dbReference type="EMBL" id="UOF00634.1"/>
    </source>
</evidence>
<feature type="domain" description="ABC transporter" evidence="5">
    <location>
        <begin position="5"/>
        <end position="205"/>
    </location>
</feature>
<feature type="domain" description="ABC transporter" evidence="5">
    <location>
        <begin position="300"/>
        <end position="507"/>
    </location>
</feature>
<dbReference type="Proteomes" id="UP000830116">
    <property type="component" value="Chromosome"/>
</dbReference>
<dbReference type="EMBL" id="CP093442">
    <property type="protein sequence ID" value="UOF00634.1"/>
    <property type="molecule type" value="Genomic_DNA"/>
</dbReference>
<evidence type="ECO:0000313" key="7">
    <source>
        <dbReference type="Proteomes" id="UP000830116"/>
    </source>
</evidence>
<dbReference type="Pfam" id="PF00005">
    <property type="entry name" value="ABC_tran"/>
    <property type="match status" value="2"/>
</dbReference>
<evidence type="ECO:0000256" key="4">
    <source>
        <dbReference type="SAM" id="Coils"/>
    </source>
</evidence>
<dbReference type="RefSeq" id="WP_243536780.1">
    <property type="nucleotide sequence ID" value="NZ_CP093442.1"/>
</dbReference>
<reference evidence="6" key="1">
    <citation type="submission" date="2022-03" db="EMBL/GenBank/DDBJ databases">
        <title>Genome Identification and Characterization of new species Bdellovibrio reynosense LBG001 sp. nov. from a Mexico soil sample.</title>
        <authorList>
            <person name="Camilli A."/>
            <person name="Ajao Y."/>
            <person name="Guo X."/>
        </authorList>
    </citation>
    <scope>NUCLEOTIDE SEQUENCE</scope>
    <source>
        <strain evidence="6">LBG001</strain>
    </source>
</reference>
<dbReference type="InterPro" id="IPR017871">
    <property type="entry name" value="ABC_transporter-like_CS"/>
</dbReference>
<dbReference type="SMART" id="SM00382">
    <property type="entry name" value="AAA"/>
    <property type="match status" value="2"/>
</dbReference>
<keyword evidence="2" id="KW-0547">Nucleotide-binding</keyword>
<evidence type="ECO:0000259" key="5">
    <source>
        <dbReference type="PROSITE" id="PS50893"/>
    </source>
</evidence>
<keyword evidence="1" id="KW-0677">Repeat</keyword>
<dbReference type="GO" id="GO:0005524">
    <property type="term" value="F:ATP binding"/>
    <property type="evidence" value="ECO:0007669"/>
    <property type="project" value="UniProtKB-KW"/>
</dbReference>
<organism evidence="6 7">
    <name type="scientific">Bdellovibrio reynosensis</name>
    <dbReference type="NCBI Taxonomy" id="2835041"/>
    <lineage>
        <taxon>Bacteria</taxon>
        <taxon>Pseudomonadati</taxon>
        <taxon>Bdellovibrionota</taxon>
        <taxon>Bdellovibrionia</taxon>
        <taxon>Bdellovibrionales</taxon>
        <taxon>Pseudobdellovibrionaceae</taxon>
        <taxon>Bdellovibrio</taxon>
    </lineage>
</organism>
<dbReference type="CDD" id="cd03221">
    <property type="entry name" value="ABCF_EF-3"/>
    <property type="match status" value="1"/>
</dbReference>
<accession>A0ABY4C751</accession>
<evidence type="ECO:0000256" key="3">
    <source>
        <dbReference type="ARBA" id="ARBA00022840"/>
    </source>
</evidence>
<dbReference type="InterPro" id="IPR003593">
    <property type="entry name" value="AAA+_ATPase"/>
</dbReference>
<dbReference type="PANTHER" id="PTHR19211:SF6">
    <property type="entry name" value="BLL7188 PROTEIN"/>
    <property type="match status" value="1"/>
</dbReference>
<evidence type="ECO:0000256" key="2">
    <source>
        <dbReference type="ARBA" id="ARBA00022741"/>
    </source>
</evidence>
<keyword evidence="7" id="KW-1185">Reference proteome</keyword>
<dbReference type="InterPro" id="IPR027417">
    <property type="entry name" value="P-loop_NTPase"/>
</dbReference>
<sequence length="507" mass="56331">MQSLVTASGLTFEYANGHTIFKNLNFSITSKTSALVGPNGVGKTTLAKLLVGELEVTSGSIIKRSSVTFFPQRLTPEAFSVDEFLALDYEWSKLGEKLLEGIDRSNLCTTLSGGEWMRVRLAKTLNDDFLILDEPSNDLDREGRKVLIEFLNARSGGVLIISHDRELLAICEEILELSNQGLAKYGGDFSEYEHTKGHERDNLAQQLSTAKNQRQKAKAERHEQILRQEKRNQRGAEQAARGGIPKILLGARKRKAEATTGKVDTLSFERSNSAVTAAFEAYSEMKIDPVMYADLMGQELPAQKLIAETSGFNIRFKDWLYGEDLNFSWRGNIRLALKGLNGSGKSTLLKAIMGQKFETKGQLRVGDVSTLYVDQQCRILDDTKTVLENVADSSLLTESEIRNGLAKFLFAKDAVFQKVSSLSGGERLRAALAKGILSNKKPELLILDEPTNNLDLVNIQFLESLVKEFKAAVLAISHDEIFLQNSGITEEFKIHREKFPGIPDDPH</sequence>
<dbReference type="Gene3D" id="3.40.50.300">
    <property type="entry name" value="P-loop containing nucleotide triphosphate hydrolases"/>
    <property type="match status" value="3"/>
</dbReference>
<dbReference type="SUPFAM" id="SSF52540">
    <property type="entry name" value="P-loop containing nucleoside triphosphate hydrolases"/>
    <property type="match status" value="2"/>
</dbReference>
<keyword evidence="3 6" id="KW-0067">ATP-binding</keyword>
<dbReference type="PROSITE" id="PS00211">
    <property type="entry name" value="ABC_TRANSPORTER_1"/>
    <property type="match status" value="1"/>
</dbReference>
<name>A0ABY4C751_9BACT</name>
<dbReference type="InterPro" id="IPR050611">
    <property type="entry name" value="ABCF"/>
</dbReference>
<dbReference type="PANTHER" id="PTHR19211">
    <property type="entry name" value="ATP-BINDING TRANSPORT PROTEIN-RELATED"/>
    <property type="match status" value="1"/>
</dbReference>
<protein>
    <submittedName>
        <fullName evidence="6">ATP-binding cassette domain-containing protein</fullName>
    </submittedName>
</protein>
<dbReference type="PROSITE" id="PS50893">
    <property type="entry name" value="ABC_TRANSPORTER_2"/>
    <property type="match status" value="2"/>
</dbReference>
<keyword evidence="4" id="KW-0175">Coiled coil</keyword>
<proteinExistence type="predicted"/>
<feature type="coiled-coil region" evidence="4">
    <location>
        <begin position="200"/>
        <end position="239"/>
    </location>
</feature>